<dbReference type="AlphaFoldDB" id="A0A370TYK4"/>
<keyword evidence="3" id="KW-1185">Reference proteome</keyword>
<organism evidence="2 3">
    <name type="scientific">Venustampulla echinocandica</name>
    <dbReference type="NCBI Taxonomy" id="2656787"/>
    <lineage>
        <taxon>Eukaryota</taxon>
        <taxon>Fungi</taxon>
        <taxon>Dikarya</taxon>
        <taxon>Ascomycota</taxon>
        <taxon>Pezizomycotina</taxon>
        <taxon>Leotiomycetes</taxon>
        <taxon>Helotiales</taxon>
        <taxon>Pleuroascaceae</taxon>
        <taxon>Venustampulla</taxon>
    </lineage>
</organism>
<dbReference type="RefSeq" id="XP_031873244.1">
    <property type="nucleotide sequence ID" value="XM_032009190.1"/>
</dbReference>
<reference evidence="2 3" key="1">
    <citation type="journal article" date="2018" name="IMA Fungus">
        <title>IMA Genome-F 9: Draft genome sequence of Annulohypoxylon stygium, Aspergillus mulundensis, Berkeleyomyces basicola (syn. Thielaviopsis basicola), Ceratocystis smalleyi, two Cercospora beticola strains, Coleophoma cylindrospora, Fusarium fracticaudum, Phialophora cf. hyalina, and Morchella septimelata.</title>
        <authorList>
            <person name="Wingfield B.D."/>
            <person name="Bills G.F."/>
            <person name="Dong Y."/>
            <person name="Huang W."/>
            <person name="Nel W.J."/>
            <person name="Swalarsk-Parry B.S."/>
            <person name="Vaghefi N."/>
            <person name="Wilken P.M."/>
            <person name="An Z."/>
            <person name="de Beer Z.W."/>
            <person name="De Vos L."/>
            <person name="Chen L."/>
            <person name="Duong T.A."/>
            <person name="Gao Y."/>
            <person name="Hammerbacher A."/>
            <person name="Kikkert J.R."/>
            <person name="Li Y."/>
            <person name="Li H."/>
            <person name="Li K."/>
            <person name="Li Q."/>
            <person name="Liu X."/>
            <person name="Ma X."/>
            <person name="Naidoo K."/>
            <person name="Pethybridge S.J."/>
            <person name="Sun J."/>
            <person name="Steenkamp E.T."/>
            <person name="van der Nest M.A."/>
            <person name="van Wyk S."/>
            <person name="Wingfield M.J."/>
            <person name="Xiong C."/>
            <person name="Yue Q."/>
            <person name="Zhang X."/>
        </authorList>
    </citation>
    <scope>NUCLEOTIDE SEQUENCE [LARGE SCALE GENOMIC DNA]</scope>
    <source>
        <strain evidence="2 3">BP 5553</strain>
    </source>
</reference>
<name>A0A370TYK4_9HELO</name>
<feature type="region of interest" description="Disordered" evidence="1">
    <location>
        <begin position="1"/>
        <end position="21"/>
    </location>
</feature>
<proteinExistence type="predicted"/>
<evidence type="ECO:0000256" key="1">
    <source>
        <dbReference type="SAM" id="MobiDB-lite"/>
    </source>
</evidence>
<protein>
    <submittedName>
        <fullName evidence="2">Uncharacterized protein</fullName>
    </submittedName>
</protein>
<dbReference type="GeneID" id="43593416"/>
<gene>
    <name evidence="2" type="ORF">BP5553_00567</name>
</gene>
<dbReference type="Proteomes" id="UP000254866">
    <property type="component" value="Unassembled WGS sequence"/>
</dbReference>
<accession>A0A370TYK4</accession>
<sequence length="152" mass="16597">MAPQLATKFKQSGTGQALKTAKEKVGDKLQASIKLSSARKLFTKLRNRSKRPQHTIASVDIDRILTAVAFVHSPDHPKTLEEWSDAGQLRDRNAVTLALLYKGGVAGEESIQLWLSDVESALEVTDLAPPEEIYPTGSLVLNGVQVALKKHD</sequence>
<comment type="caution">
    <text evidence="2">The sequence shown here is derived from an EMBL/GenBank/DDBJ whole genome shotgun (WGS) entry which is preliminary data.</text>
</comment>
<dbReference type="EMBL" id="NPIC01000001">
    <property type="protein sequence ID" value="RDL40588.1"/>
    <property type="molecule type" value="Genomic_DNA"/>
</dbReference>
<evidence type="ECO:0000313" key="2">
    <source>
        <dbReference type="EMBL" id="RDL40588.1"/>
    </source>
</evidence>
<evidence type="ECO:0000313" key="3">
    <source>
        <dbReference type="Proteomes" id="UP000254866"/>
    </source>
</evidence>